<proteinExistence type="predicted"/>
<gene>
    <name evidence="1" type="ORF">NPIL_451751</name>
</gene>
<comment type="caution">
    <text evidence="1">The sequence shown here is derived from an EMBL/GenBank/DDBJ whole genome shotgun (WGS) entry which is preliminary data.</text>
</comment>
<dbReference type="EMBL" id="BMAW01056117">
    <property type="protein sequence ID" value="GFT04391.1"/>
    <property type="molecule type" value="Genomic_DNA"/>
</dbReference>
<organism evidence="1 2">
    <name type="scientific">Nephila pilipes</name>
    <name type="common">Giant wood spider</name>
    <name type="synonym">Nephila maculata</name>
    <dbReference type="NCBI Taxonomy" id="299642"/>
    <lineage>
        <taxon>Eukaryota</taxon>
        <taxon>Metazoa</taxon>
        <taxon>Ecdysozoa</taxon>
        <taxon>Arthropoda</taxon>
        <taxon>Chelicerata</taxon>
        <taxon>Arachnida</taxon>
        <taxon>Araneae</taxon>
        <taxon>Araneomorphae</taxon>
        <taxon>Entelegynae</taxon>
        <taxon>Araneoidea</taxon>
        <taxon>Nephilidae</taxon>
        <taxon>Nephila</taxon>
    </lineage>
</organism>
<evidence type="ECO:0000313" key="1">
    <source>
        <dbReference type="EMBL" id="GFT04391.1"/>
    </source>
</evidence>
<dbReference type="AlphaFoldDB" id="A0A8X6TFA5"/>
<reference evidence="1" key="1">
    <citation type="submission" date="2020-08" db="EMBL/GenBank/DDBJ databases">
        <title>Multicomponent nature underlies the extraordinary mechanical properties of spider dragline silk.</title>
        <authorList>
            <person name="Kono N."/>
            <person name="Nakamura H."/>
            <person name="Mori M."/>
            <person name="Yoshida Y."/>
            <person name="Ohtoshi R."/>
            <person name="Malay A.D."/>
            <person name="Moran D.A.P."/>
            <person name="Tomita M."/>
            <person name="Numata K."/>
            <person name="Arakawa K."/>
        </authorList>
    </citation>
    <scope>NUCLEOTIDE SEQUENCE</scope>
</reference>
<evidence type="ECO:0000313" key="2">
    <source>
        <dbReference type="Proteomes" id="UP000887013"/>
    </source>
</evidence>
<keyword evidence="2" id="KW-1185">Reference proteome</keyword>
<name>A0A8X6TFA5_NEPPI</name>
<dbReference type="Proteomes" id="UP000887013">
    <property type="component" value="Unassembled WGS sequence"/>
</dbReference>
<sequence length="186" mass="21211">MRNGKQFVKKDTDVLLLKDEKFYHNNIGRKGVLSTLGEIIAVFATKTEKTRSSLRPFTFERVQSTPQQYRLFTIPVQELTREVGRGALLWGKEVFYDRTVLVTIKCALTTTNPHRCAARKDYVVAFLHSKQIKDLRGLDFSRCTNPTCGEKRKGLVTGDCVTIGPLTPFSQRDDWIILKGTVRVLM</sequence>
<accession>A0A8X6TFA5</accession>
<protein>
    <submittedName>
        <fullName evidence="1">Uncharacterized protein</fullName>
    </submittedName>
</protein>